<organism evidence="1 2">
    <name type="scientific">Castilleja foliolosa</name>
    <dbReference type="NCBI Taxonomy" id="1961234"/>
    <lineage>
        <taxon>Eukaryota</taxon>
        <taxon>Viridiplantae</taxon>
        <taxon>Streptophyta</taxon>
        <taxon>Embryophyta</taxon>
        <taxon>Tracheophyta</taxon>
        <taxon>Spermatophyta</taxon>
        <taxon>Magnoliopsida</taxon>
        <taxon>eudicotyledons</taxon>
        <taxon>Gunneridae</taxon>
        <taxon>Pentapetalae</taxon>
        <taxon>asterids</taxon>
        <taxon>lamiids</taxon>
        <taxon>Lamiales</taxon>
        <taxon>Orobanchaceae</taxon>
        <taxon>Pedicularideae</taxon>
        <taxon>Castillejinae</taxon>
        <taxon>Castilleja</taxon>
    </lineage>
</organism>
<dbReference type="AlphaFoldDB" id="A0ABD3CK73"/>
<gene>
    <name evidence="1" type="ORF">CASFOL_026953</name>
</gene>
<comment type="caution">
    <text evidence="1">The sequence shown here is derived from an EMBL/GenBank/DDBJ whole genome shotgun (WGS) entry which is preliminary data.</text>
</comment>
<accession>A0ABD3CK73</accession>
<name>A0ABD3CK73_9LAMI</name>
<proteinExistence type="predicted"/>
<reference evidence="2" key="1">
    <citation type="journal article" date="2024" name="IScience">
        <title>Strigolactones Initiate the Formation of Haustorium-like Structures in Castilleja.</title>
        <authorList>
            <person name="Buerger M."/>
            <person name="Peterson D."/>
            <person name="Chory J."/>
        </authorList>
    </citation>
    <scope>NUCLEOTIDE SEQUENCE [LARGE SCALE GENOMIC DNA]</scope>
</reference>
<evidence type="ECO:0000313" key="1">
    <source>
        <dbReference type="EMBL" id="KAL3629731.1"/>
    </source>
</evidence>
<protein>
    <submittedName>
        <fullName evidence="1">Uncharacterized protein</fullName>
    </submittedName>
</protein>
<dbReference type="EMBL" id="JAVIJP010000034">
    <property type="protein sequence ID" value="KAL3629731.1"/>
    <property type="molecule type" value="Genomic_DNA"/>
</dbReference>
<evidence type="ECO:0000313" key="2">
    <source>
        <dbReference type="Proteomes" id="UP001632038"/>
    </source>
</evidence>
<keyword evidence="2" id="KW-1185">Reference proteome</keyword>
<dbReference type="Proteomes" id="UP001632038">
    <property type="component" value="Unassembled WGS sequence"/>
</dbReference>
<sequence length="185" mass="21662">MDKISKDDVWLQTNDGSEQKIEHELATCIPFLSKLIDSGMVASEDHPIRLPEEVLNLPQLGHLLEYCGFIYEPRPFSKDYENDVKVEEDVEFGTSNKKVRQESSELTTEQEKAIDRTYLILIADLDNNNLLAAVHEGNHCFRMDVKHFQSSLNKRWPLRMLDLLRKDQQRRPSQWIIDTSRRLHD</sequence>